<dbReference type="EMBL" id="BORB01000014">
    <property type="protein sequence ID" value="GIN57673.1"/>
    <property type="molecule type" value="Genomic_DNA"/>
</dbReference>
<evidence type="ECO:0000256" key="1">
    <source>
        <dbReference type="SAM" id="Phobius"/>
    </source>
</evidence>
<dbReference type="RefSeq" id="WP_191967390.1">
    <property type="nucleotide sequence ID" value="NZ_BORB01000014.1"/>
</dbReference>
<feature type="transmembrane region" description="Helical" evidence="1">
    <location>
        <begin position="6"/>
        <end position="28"/>
    </location>
</feature>
<keyword evidence="1" id="KW-0472">Membrane</keyword>
<name>A0ABQ4KJZ3_9BACI</name>
<organism evidence="2 3">
    <name type="scientific">Lederbergia ruris</name>
    <dbReference type="NCBI Taxonomy" id="217495"/>
    <lineage>
        <taxon>Bacteria</taxon>
        <taxon>Bacillati</taxon>
        <taxon>Bacillota</taxon>
        <taxon>Bacilli</taxon>
        <taxon>Bacillales</taxon>
        <taxon>Bacillaceae</taxon>
        <taxon>Lederbergia</taxon>
    </lineage>
</organism>
<comment type="caution">
    <text evidence="2">The sequence shown here is derived from an EMBL/GenBank/DDBJ whole genome shotgun (WGS) entry which is preliminary data.</text>
</comment>
<keyword evidence="1" id="KW-1133">Transmembrane helix</keyword>
<accession>A0ABQ4KJZ3</accession>
<sequence length="48" mass="5306">MERYVLLFVAIMNVVVAGINLVTAIMNYRNKKEPSSSAAKKGSHEPVE</sequence>
<keyword evidence="1" id="KW-0812">Transmembrane</keyword>
<protein>
    <submittedName>
        <fullName evidence="2">Uncharacterized protein</fullName>
    </submittedName>
</protein>
<gene>
    <name evidence="2" type="ORF">J8TS2_19920</name>
</gene>
<dbReference type="Proteomes" id="UP000679950">
    <property type="component" value="Unassembled WGS sequence"/>
</dbReference>
<keyword evidence="3" id="KW-1185">Reference proteome</keyword>
<reference evidence="2 3" key="1">
    <citation type="submission" date="2021-03" db="EMBL/GenBank/DDBJ databases">
        <title>Antimicrobial resistance genes in bacteria isolated from Japanese honey, and their potential for conferring macrolide and lincosamide resistance in the American foulbrood pathogen Paenibacillus larvae.</title>
        <authorList>
            <person name="Okamoto M."/>
            <person name="Kumagai M."/>
            <person name="Kanamori H."/>
            <person name="Takamatsu D."/>
        </authorList>
    </citation>
    <scope>NUCLEOTIDE SEQUENCE [LARGE SCALE GENOMIC DNA]</scope>
    <source>
        <strain evidence="2 3">J8TS2</strain>
    </source>
</reference>
<proteinExistence type="predicted"/>
<evidence type="ECO:0000313" key="3">
    <source>
        <dbReference type="Proteomes" id="UP000679950"/>
    </source>
</evidence>
<evidence type="ECO:0000313" key="2">
    <source>
        <dbReference type="EMBL" id="GIN57673.1"/>
    </source>
</evidence>